<proteinExistence type="predicted"/>
<dbReference type="GO" id="GO:0005975">
    <property type="term" value="P:carbohydrate metabolic process"/>
    <property type="evidence" value="ECO:0007669"/>
    <property type="project" value="TreeGrafter"/>
</dbReference>
<dbReference type="PANTHER" id="PTHR22901:SF0">
    <property type="entry name" value="SIALATE O-ACETYLESTERASE"/>
    <property type="match status" value="1"/>
</dbReference>
<gene>
    <name evidence="1" type="ORF">EGYM00392_LOCUS25</name>
</gene>
<sequence>MEGDLARLRYAQTRALALPSVGMAVTADLADLRPSTHGTVHPRRKKDVGTRLALSALRVVYKDGRVVPGGPSLVGGNLYPLDGYFEAQLVFQVMQAEDSRFRLKDSVFFRGTADCKGCCATAPFRFVVGHRTVPATQFRTLKDGLTVSVTSAAVAMTPSAIQFMWENVPECALYAHGSADQLPAAPFHYSFGPEGQSYQEAALGGRWARPLDPHVLDRPVGRGP</sequence>
<dbReference type="EMBL" id="HBGA01000041">
    <property type="protein sequence ID" value="CAD8988986.1"/>
    <property type="molecule type" value="Transcribed_RNA"/>
</dbReference>
<dbReference type="GO" id="GO:0001681">
    <property type="term" value="F:sialate O-acetylesterase activity"/>
    <property type="evidence" value="ECO:0007669"/>
    <property type="project" value="InterPro"/>
</dbReference>
<accession>A0A7S1HRM2</accession>
<evidence type="ECO:0000313" key="1">
    <source>
        <dbReference type="EMBL" id="CAD8988986.1"/>
    </source>
</evidence>
<organism evidence="1">
    <name type="scientific">Eutreptiella gymnastica</name>
    <dbReference type="NCBI Taxonomy" id="73025"/>
    <lineage>
        <taxon>Eukaryota</taxon>
        <taxon>Discoba</taxon>
        <taxon>Euglenozoa</taxon>
        <taxon>Euglenida</taxon>
        <taxon>Spirocuta</taxon>
        <taxon>Euglenophyceae</taxon>
        <taxon>Eutreptiales</taxon>
        <taxon>Eutreptiaceae</taxon>
        <taxon>Eutreptiella</taxon>
    </lineage>
</organism>
<dbReference type="AlphaFoldDB" id="A0A7S1HRM2"/>
<dbReference type="PANTHER" id="PTHR22901">
    <property type="entry name" value="SIALATE O-ACETYLESTERASE"/>
    <property type="match status" value="1"/>
</dbReference>
<name>A0A7S1HRM2_9EUGL</name>
<dbReference type="SUPFAM" id="SSF52266">
    <property type="entry name" value="SGNH hydrolase"/>
    <property type="match status" value="1"/>
</dbReference>
<dbReference type="InterPro" id="IPR039329">
    <property type="entry name" value="SIAE"/>
</dbReference>
<reference evidence="1" key="1">
    <citation type="submission" date="2021-01" db="EMBL/GenBank/DDBJ databases">
        <authorList>
            <person name="Corre E."/>
            <person name="Pelletier E."/>
            <person name="Niang G."/>
            <person name="Scheremetjew M."/>
            <person name="Finn R."/>
            <person name="Kale V."/>
            <person name="Holt S."/>
            <person name="Cochrane G."/>
            <person name="Meng A."/>
            <person name="Brown T."/>
            <person name="Cohen L."/>
        </authorList>
    </citation>
    <scope>NUCLEOTIDE SEQUENCE</scope>
    <source>
        <strain evidence="1">NIES-381</strain>
    </source>
</reference>
<protein>
    <submittedName>
        <fullName evidence="1">Uncharacterized protein</fullName>
    </submittedName>
</protein>